<reference evidence="1 2" key="1">
    <citation type="journal article" date="2014" name="Genome Announc.">
        <title>Draft Genome Sequence of Geobacillus icigianus Strain G1w1T Isolated from Hot Springs in the Valley of Geysers, Kamchatka (Russian Federation).</title>
        <authorList>
            <person name="Bryanskaya A.V."/>
            <person name="Rozanov A.S."/>
            <person name="Logacheva M.D."/>
            <person name="Kotenko A.V."/>
            <person name="Peltek S.E."/>
        </authorList>
    </citation>
    <scope>NUCLEOTIDE SEQUENCE [LARGE SCALE GENOMIC DNA]</scope>
    <source>
        <strain evidence="1 2">G1w1</strain>
    </source>
</reference>
<protein>
    <submittedName>
        <fullName evidence="1">Uncharacterized protein</fullName>
    </submittedName>
</protein>
<dbReference type="Proteomes" id="UP000029267">
    <property type="component" value="Unassembled WGS sequence"/>
</dbReference>
<evidence type="ECO:0000313" key="1">
    <source>
        <dbReference type="EMBL" id="MEB3750764.1"/>
    </source>
</evidence>
<gene>
    <name evidence="1" type="ORF">EP10_001605</name>
</gene>
<proteinExistence type="predicted"/>
<accession>A0ABU6BGF3</accession>
<comment type="caution">
    <text evidence="1">The sequence shown here is derived from an EMBL/GenBank/DDBJ whole genome shotgun (WGS) entry which is preliminary data.</text>
</comment>
<name>A0ABU6BGF3_9BACL</name>
<keyword evidence="2" id="KW-1185">Reference proteome</keyword>
<organism evidence="1 2">
    <name type="scientific">Geobacillus icigianus</name>
    <dbReference type="NCBI Taxonomy" id="1430331"/>
    <lineage>
        <taxon>Bacteria</taxon>
        <taxon>Bacillati</taxon>
        <taxon>Bacillota</taxon>
        <taxon>Bacilli</taxon>
        <taxon>Bacillales</taxon>
        <taxon>Anoxybacillaceae</taxon>
        <taxon>Geobacillus</taxon>
    </lineage>
</organism>
<evidence type="ECO:0000313" key="2">
    <source>
        <dbReference type="Proteomes" id="UP000029267"/>
    </source>
</evidence>
<dbReference type="EMBL" id="JPYA02000002">
    <property type="protein sequence ID" value="MEB3750764.1"/>
    <property type="molecule type" value="Genomic_DNA"/>
</dbReference>
<sequence>MRKSVSLFLFREVGEEKGDMLKEFRIIGYVKIRHI</sequence>